<dbReference type="InterPro" id="IPR011054">
    <property type="entry name" value="Rudment_hybrid_motif"/>
</dbReference>
<dbReference type="Pfam" id="PF01071">
    <property type="entry name" value="GARS_A"/>
    <property type="match status" value="1"/>
</dbReference>
<dbReference type="PANTHER" id="PTHR43472">
    <property type="entry name" value="PHOSPHORIBOSYLAMINE--GLYCINE LIGASE"/>
    <property type="match status" value="1"/>
</dbReference>
<protein>
    <recommendedName>
        <fullName evidence="4 14">Phosphoribosylamine--glycine ligase</fullName>
        <ecNumber evidence="4 14">6.3.4.13</ecNumber>
    </recommendedName>
    <alternativeName>
        <fullName evidence="14">GARS</fullName>
    </alternativeName>
    <alternativeName>
        <fullName evidence="12 14">Glycinamide ribonucleotide synthetase</fullName>
    </alternativeName>
    <alternativeName>
        <fullName evidence="13 14">Phosphoribosylglycinamide synthetase</fullName>
    </alternativeName>
</protein>
<keyword evidence="8 14" id="KW-0658">Purine biosynthesis</keyword>
<keyword evidence="7 15" id="KW-0547">Nucleotide-binding</keyword>
<evidence type="ECO:0000256" key="11">
    <source>
        <dbReference type="ARBA" id="ARBA00038345"/>
    </source>
</evidence>
<dbReference type="Gene3D" id="3.30.1490.20">
    <property type="entry name" value="ATP-grasp fold, A domain"/>
    <property type="match status" value="1"/>
</dbReference>
<evidence type="ECO:0000256" key="9">
    <source>
        <dbReference type="ARBA" id="ARBA00022840"/>
    </source>
</evidence>
<evidence type="ECO:0000256" key="2">
    <source>
        <dbReference type="ARBA" id="ARBA00001946"/>
    </source>
</evidence>
<dbReference type="GO" id="GO:0046872">
    <property type="term" value="F:metal ion binding"/>
    <property type="evidence" value="ECO:0007669"/>
    <property type="project" value="UniProtKB-KW"/>
</dbReference>
<dbReference type="PROSITE" id="PS50975">
    <property type="entry name" value="ATP_GRASP"/>
    <property type="match status" value="1"/>
</dbReference>
<dbReference type="EC" id="6.3.4.13" evidence="4 14"/>
<organism evidence="17 18">
    <name type="scientific">Pseudodesulfovibrio alkaliphilus</name>
    <dbReference type="NCBI Taxonomy" id="2661613"/>
    <lineage>
        <taxon>Bacteria</taxon>
        <taxon>Pseudomonadati</taxon>
        <taxon>Thermodesulfobacteriota</taxon>
        <taxon>Desulfovibrionia</taxon>
        <taxon>Desulfovibrionales</taxon>
        <taxon>Desulfovibrionaceae</taxon>
    </lineage>
</organism>
<dbReference type="AlphaFoldDB" id="A0A7K1KNB9"/>
<keyword evidence="5 14" id="KW-0436">Ligase</keyword>
<feature type="domain" description="ATP-grasp" evidence="16">
    <location>
        <begin position="107"/>
        <end position="313"/>
    </location>
</feature>
<evidence type="ECO:0000259" key="16">
    <source>
        <dbReference type="PROSITE" id="PS50975"/>
    </source>
</evidence>
<comment type="cofactor">
    <cofactor evidence="1">
        <name>Mn(2+)</name>
        <dbReference type="ChEBI" id="CHEBI:29035"/>
    </cofactor>
</comment>
<accession>A0A7K1KNB9</accession>
<gene>
    <name evidence="14 17" type="primary">purD</name>
    <name evidence="17" type="ORF">GKC30_08075</name>
</gene>
<dbReference type="SUPFAM" id="SSF56059">
    <property type="entry name" value="Glutathione synthetase ATP-binding domain-like"/>
    <property type="match status" value="1"/>
</dbReference>
<evidence type="ECO:0000256" key="3">
    <source>
        <dbReference type="ARBA" id="ARBA00005174"/>
    </source>
</evidence>
<dbReference type="UniPathway" id="UPA00074">
    <property type="reaction ID" value="UER00125"/>
</dbReference>
<evidence type="ECO:0000256" key="12">
    <source>
        <dbReference type="ARBA" id="ARBA00042242"/>
    </source>
</evidence>
<dbReference type="PROSITE" id="PS00184">
    <property type="entry name" value="GARS"/>
    <property type="match status" value="1"/>
</dbReference>
<evidence type="ECO:0000256" key="7">
    <source>
        <dbReference type="ARBA" id="ARBA00022741"/>
    </source>
</evidence>
<dbReference type="InterPro" id="IPR020560">
    <property type="entry name" value="PRibGlycinamide_synth_C-dom"/>
</dbReference>
<dbReference type="InterPro" id="IPR011761">
    <property type="entry name" value="ATP-grasp"/>
</dbReference>
<dbReference type="Pfam" id="PF02844">
    <property type="entry name" value="GARS_N"/>
    <property type="match status" value="1"/>
</dbReference>
<evidence type="ECO:0000256" key="8">
    <source>
        <dbReference type="ARBA" id="ARBA00022755"/>
    </source>
</evidence>
<comment type="pathway">
    <text evidence="3 14">Purine metabolism; IMP biosynthesis via de novo pathway; N(1)-(5-phospho-D-ribosyl)glycinamide from 5-phospho-alpha-D-ribose 1-diphosphate: step 2/2.</text>
</comment>
<dbReference type="GO" id="GO:0005524">
    <property type="term" value="F:ATP binding"/>
    <property type="evidence" value="ECO:0007669"/>
    <property type="project" value="UniProtKB-UniRule"/>
</dbReference>
<keyword evidence="6" id="KW-0479">Metal-binding</keyword>
<dbReference type="RefSeq" id="WP_155933864.1">
    <property type="nucleotide sequence ID" value="NZ_WODC01000004.1"/>
</dbReference>
<dbReference type="SUPFAM" id="SSF52440">
    <property type="entry name" value="PreATP-grasp domain"/>
    <property type="match status" value="1"/>
</dbReference>
<keyword evidence="9 15" id="KW-0067">ATP-binding</keyword>
<evidence type="ECO:0000313" key="18">
    <source>
        <dbReference type="Proteomes" id="UP000461162"/>
    </source>
</evidence>
<keyword evidence="18" id="KW-1185">Reference proteome</keyword>
<dbReference type="Proteomes" id="UP000461162">
    <property type="component" value="Unassembled WGS sequence"/>
</dbReference>
<dbReference type="InterPro" id="IPR013815">
    <property type="entry name" value="ATP_grasp_subdomain_1"/>
</dbReference>
<dbReference type="SMART" id="SM01210">
    <property type="entry name" value="GARS_C"/>
    <property type="match status" value="1"/>
</dbReference>
<dbReference type="InterPro" id="IPR000115">
    <property type="entry name" value="PRibGlycinamide_synth"/>
</dbReference>
<dbReference type="SUPFAM" id="SSF51246">
    <property type="entry name" value="Rudiment single hybrid motif"/>
    <property type="match status" value="1"/>
</dbReference>
<dbReference type="InterPro" id="IPR016185">
    <property type="entry name" value="PreATP-grasp_dom_sf"/>
</dbReference>
<dbReference type="EMBL" id="WODC01000004">
    <property type="protein sequence ID" value="MUM77586.1"/>
    <property type="molecule type" value="Genomic_DNA"/>
</dbReference>
<sequence length="425" mass="45066">MKILVVGSGGREHALCWKLSQNPKVDAILCAPGNGGTARLGENVPVKDDDIPGLVALARDREVDLVVAGPELPLVLGLVNALDSEGIPCFGPCAYAANLEGSKAFSKNLMHEAGVPTAPFRVFDEYDEAVAFVRKKGAPIVVKADGLAAGKGVVVASTVDEAVDALTDMMVKRSFGTAGARVVVEETLQGEEASFLAFCDGHNYALLPSSQDHKAVGEGDTGPNTGGMGAYSPAPVLPEEKYAETAELCIKPILKHLAAKGEPFKGVLYAGLMYTEDGPQVLEYNVRFGDPECQPLLMRLETDLLTIMFACIDGKLDTIEVRSTPQTACGVVMAAKGYPGAYPKGMEITGLDEADAMDGIKVFQAGTRLDKGKTVTSGGRVLCVTALGDTLAQAKERAYQAVDKIHFDYSYHRRDIADKGLKRLS</sequence>
<dbReference type="FunFam" id="3.90.600.10:FF:000001">
    <property type="entry name" value="Trifunctional purine biosynthetic protein adenosine-3"/>
    <property type="match status" value="1"/>
</dbReference>
<evidence type="ECO:0000256" key="13">
    <source>
        <dbReference type="ARBA" id="ARBA00042864"/>
    </source>
</evidence>
<dbReference type="SMART" id="SM01209">
    <property type="entry name" value="GARS_A"/>
    <property type="match status" value="1"/>
</dbReference>
<dbReference type="NCBIfam" id="TIGR00877">
    <property type="entry name" value="purD"/>
    <property type="match status" value="1"/>
</dbReference>
<dbReference type="HAMAP" id="MF_00138">
    <property type="entry name" value="GARS"/>
    <property type="match status" value="1"/>
</dbReference>
<dbReference type="FunFam" id="3.40.50.20:FF:000006">
    <property type="entry name" value="Phosphoribosylamine--glycine ligase, chloroplastic"/>
    <property type="match status" value="1"/>
</dbReference>
<reference evidence="17 18" key="1">
    <citation type="submission" date="2019-11" db="EMBL/GenBank/DDBJ databases">
        <title>Pseudodesulfovibrio alkaliphilus, sp. nov., an alkaliphilic sulfate-reducing bacteria from mud volcano of Taman peninsula, Russia.</title>
        <authorList>
            <person name="Frolova A."/>
            <person name="Merkel A.Y."/>
            <person name="Slobodkin A.I."/>
        </authorList>
    </citation>
    <scope>NUCLEOTIDE SEQUENCE [LARGE SCALE GENOMIC DNA]</scope>
    <source>
        <strain evidence="17 18">F-1</strain>
    </source>
</reference>
<dbReference type="GO" id="GO:0009113">
    <property type="term" value="P:purine nucleobase biosynthetic process"/>
    <property type="evidence" value="ECO:0007669"/>
    <property type="project" value="InterPro"/>
</dbReference>
<dbReference type="Gene3D" id="3.30.470.20">
    <property type="entry name" value="ATP-grasp fold, B domain"/>
    <property type="match status" value="1"/>
</dbReference>
<dbReference type="Gene3D" id="3.90.600.10">
    <property type="entry name" value="Phosphoribosylglycinamide synthetase, C-terminal domain"/>
    <property type="match status" value="1"/>
</dbReference>
<dbReference type="InterPro" id="IPR020559">
    <property type="entry name" value="PRibGlycinamide_synth_CS"/>
</dbReference>
<dbReference type="Gene3D" id="3.40.50.20">
    <property type="match status" value="1"/>
</dbReference>
<dbReference type="InterPro" id="IPR020561">
    <property type="entry name" value="PRibGlycinamid_synth_ATP-grasp"/>
</dbReference>
<evidence type="ECO:0000256" key="14">
    <source>
        <dbReference type="HAMAP-Rule" id="MF_00138"/>
    </source>
</evidence>
<comment type="similarity">
    <text evidence="11 14">Belongs to the GARS family.</text>
</comment>
<dbReference type="InterPro" id="IPR037123">
    <property type="entry name" value="PRibGlycinamide_synth_C_sf"/>
</dbReference>
<comment type="caution">
    <text evidence="17">The sequence shown here is derived from an EMBL/GenBank/DDBJ whole genome shotgun (WGS) entry which is preliminary data.</text>
</comment>
<evidence type="ECO:0000313" key="17">
    <source>
        <dbReference type="EMBL" id="MUM77586.1"/>
    </source>
</evidence>
<proteinExistence type="inferred from homology"/>
<dbReference type="PANTHER" id="PTHR43472:SF1">
    <property type="entry name" value="PHOSPHORIBOSYLAMINE--GLYCINE LIGASE, CHLOROPLASTIC"/>
    <property type="match status" value="1"/>
</dbReference>
<evidence type="ECO:0000256" key="5">
    <source>
        <dbReference type="ARBA" id="ARBA00022598"/>
    </source>
</evidence>
<evidence type="ECO:0000256" key="10">
    <source>
        <dbReference type="ARBA" id="ARBA00023211"/>
    </source>
</evidence>
<evidence type="ECO:0000256" key="15">
    <source>
        <dbReference type="PROSITE-ProRule" id="PRU00409"/>
    </source>
</evidence>
<evidence type="ECO:0000256" key="1">
    <source>
        <dbReference type="ARBA" id="ARBA00001936"/>
    </source>
</evidence>
<evidence type="ECO:0000256" key="6">
    <source>
        <dbReference type="ARBA" id="ARBA00022723"/>
    </source>
</evidence>
<dbReference type="InterPro" id="IPR020562">
    <property type="entry name" value="PRibGlycinamide_synth_N"/>
</dbReference>
<name>A0A7K1KNB9_9BACT</name>
<dbReference type="GO" id="GO:0004637">
    <property type="term" value="F:phosphoribosylamine-glycine ligase activity"/>
    <property type="evidence" value="ECO:0007669"/>
    <property type="project" value="UniProtKB-UniRule"/>
</dbReference>
<dbReference type="Pfam" id="PF02843">
    <property type="entry name" value="GARS_C"/>
    <property type="match status" value="1"/>
</dbReference>
<comment type="catalytic activity">
    <reaction evidence="14">
        <text>5-phospho-beta-D-ribosylamine + glycine + ATP = N(1)-(5-phospho-beta-D-ribosyl)glycinamide + ADP + phosphate + H(+)</text>
        <dbReference type="Rhea" id="RHEA:17453"/>
        <dbReference type="ChEBI" id="CHEBI:15378"/>
        <dbReference type="ChEBI" id="CHEBI:30616"/>
        <dbReference type="ChEBI" id="CHEBI:43474"/>
        <dbReference type="ChEBI" id="CHEBI:57305"/>
        <dbReference type="ChEBI" id="CHEBI:58681"/>
        <dbReference type="ChEBI" id="CHEBI:143788"/>
        <dbReference type="ChEBI" id="CHEBI:456216"/>
        <dbReference type="EC" id="6.3.4.13"/>
    </reaction>
</comment>
<comment type="cofactor">
    <cofactor evidence="2">
        <name>Mg(2+)</name>
        <dbReference type="ChEBI" id="CHEBI:18420"/>
    </cofactor>
</comment>
<dbReference type="FunFam" id="3.30.1490.20:FF:000006">
    <property type="entry name" value="phosphoribosylamine--glycine ligase, chloroplastic-like"/>
    <property type="match status" value="1"/>
</dbReference>
<keyword evidence="10" id="KW-0464">Manganese</keyword>
<dbReference type="GO" id="GO:0006189">
    <property type="term" value="P:'de novo' IMP biosynthetic process"/>
    <property type="evidence" value="ECO:0007669"/>
    <property type="project" value="UniProtKB-UniRule"/>
</dbReference>
<evidence type="ECO:0000256" key="4">
    <source>
        <dbReference type="ARBA" id="ARBA00013255"/>
    </source>
</evidence>